<dbReference type="SUPFAM" id="SSF53335">
    <property type="entry name" value="S-adenosyl-L-methionine-dependent methyltransferases"/>
    <property type="match status" value="1"/>
</dbReference>
<dbReference type="GO" id="GO:0008168">
    <property type="term" value="F:methyltransferase activity"/>
    <property type="evidence" value="ECO:0007669"/>
    <property type="project" value="UniProtKB-KW"/>
</dbReference>
<reference evidence="5 6" key="1">
    <citation type="journal article" date="2019" name="Emerg. Microbes Infect.">
        <title>Comprehensive subspecies identification of 175 nontuberculous mycobacteria species based on 7547 genomic profiles.</title>
        <authorList>
            <person name="Matsumoto Y."/>
            <person name="Kinjo T."/>
            <person name="Motooka D."/>
            <person name="Nabeya D."/>
            <person name="Jung N."/>
            <person name="Uechi K."/>
            <person name="Horii T."/>
            <person name="Iida T."/>
            <person name="Fujita J."/>
            <person name="Nakamura S."/>
        </authorList>
    </citation>
    <scope>NUCLEOTIDE SEQUENCE [LARGE SCALE GENOMIC DNA]</scope>
    <source>
        <strain evidence="5 6">JCM 30275</strain>
    </source>
</reference>
<dbReference type="PANTHER" id="PTHR43464:SF19">
    <property type="entry name" value="UBIQUINONE BIOSYNTHESIS O-METHYLTRANSFERASE, MITOCHONDRIAL"/>
    <property type="match status" value="1"/>
</dbReference>
<keyword evidence="6" id="KW-1185">Reference proteome</keyword>
<accession>A0A6N4W7F6</accession>
<evidence type="ECO:0000313" key="5">
    <source>
        <dbReference type="EMBL" id="BBZ76057.1"/>
    </source>
</evidence>
<dbReference type="EMBL" id="AP022620">
    <property type="protein sequence ID" value="BBZ76057.1"/>
    <property type="molecule type" value="Genomic_DNA"/>
</dbReference>
<dbReference type="Proteomes" id="UP000467249">
    <property type="component" value="Chromosome"/>
</dbReference>
<evidence type="ECO:0000256" key="2">
    <source>
        <dbReference type="ARBA" id="ARBA00022679"/>
    </source>
</evidence>
<dbReference type="AlphaFoldDB" id="A0A6N4W7F6"/>
<evidence type="ECO:0000259" key="4">
    <source>
        <dbReference type="Pfam" id="PF13649"/>
    </source>
</evidence>
<dbReference type="Pfam" id="PF13649">
    <property type="entry name" value="Methyltransf_25"/>
    <property type="match status" value="1"/>
</dbReference>
<evidence type="ECO:0000256" key="3">
    <source>
        <dbReference type="ARBA" id="ARBA00022691"/>
    </source>
</evidence>
<organism evidence="5 6">
    <name type="scientific">Mycolicibacterium anyangense</name>
    <dbReference type="NCBI Taxonomy" id="1431246"/>
    <lineage>
        <taxon>Bacteria</taxon>
        <taxon>Bacillati</taxon>
        <taxon>Actinomycetota</taxon>
        <taxon>Actinomycetes</taxon>
        <taxon>Mycobacteriales</taxon>
        <taxon>Mycobacteriaceae</taxon>
        <taxon>Mycolicibacterium</taxon>
    </lineage>
</organism>
<dbReference type="GO" id="GO:0032259">
    <property type="term" value="P:methylation"/>
    <property type="evidence" value="ECO:0007669"/>
    <property type="project" value="UniProtKB-KW"/>
</dbReference>
<dbReference type="RefSeq" id="WP_163803572.1">
    <property type="nucleotide sequence ID" value="NZ_AP022620.1"/>
</dbReference>
<keyword evidence="1 5" id="KW-0489">Methyltransferase</keyword>
<dbReference type="CDD" id="cd02440">
    <property type="entry name" value="AdoMet_MTases"/>
    <property type="match status" value="1"/>
</dbReference>
<dbReference type="InterPro" id="IPR041698">
    <property type="entry name" value="Methyltransf_25"/>
</dbReference>
<sequence>MSNRWQKSTAPRGDDYDARWRSLAESGQNIHGEADLVEQLMRDAGAESVLDAGCGTGRVGIELARRGFSVAGVDADAGMLSAARRKAPDLPWVQADLAALGAAMPGPFDLVLLAGNVMIFLEPGTEAQVLAGVTARLAPGGLLVAGFSLRPDRLPIERYDELAEQAGLALVSRWSTWDRQSFAGGDYAVSVHRNG</sequence>
<dbReference type="KEGG" id="many:MANY_13940"/>
<evidence type="ECO:0000256" key="1">
    <source>
        <dbReference type="ARBA" id="ARBA00022603"/>
    </source>
</evidence>
<name>A0A6N4W7F6_9MYCO</name>
<dbReference type="PANTHER" id="PTHR43464">
    <property type="entry name" value="METHYLTRANSFERASE"/>
    <property type="match status" value="1"/>
</dbReference>
<proteinExistence type="predicted"/>
<protein>
    <submittedName>
        <fullName evidence="5">SAM-dependent methyltransferase</fullName>
    </submittedName>
</protein>
<dbReference type="Gene3D" id="3.40.50.150">
    <property type="entry name" value="Vaccinia Virus protein VP39"/>
    <property type="match status" value="1"/>
</dbReference>
<evidence type="ECO:0000313" key="6">
    <source>
        <dbReference type="Proteomes" id="UP000467249"/>
    </source>
</evidence>
<dbReference type="InterPro" id="IPR029063">
    <property type="entry name" value="SAM-dependent_MTases_sf"/>
</dbReference>
<gene>
    <name evidence="5" type="ORF">MANY_13940</name>
</gene>
<keyword evidence="3" id="KW-0949">S-adenosyl-L-methionine</keyword>
<keyword evidence="2 5" id="KW-0808">Transferase</keyword>
<feature type="domain" description="Methyltransferase" evidence="4">
    <location>
        <begin position="49"/>
        <end position="141"/>
    </location>
</feature>